<dbReference type="EMBL" id="JANPWB010000010">
    <property type="protein sequence ID" value="KAJ1140904.1"/>
    <property type="molecule type" value="Genomic_DNA"/>
</dbReference>
<sequence length="97" mass="9785">MGDQGCGQGLVGKAGCRGRAVGRAAVGGAGLRGALYAFVVLRRREGRVDGGHLDSGEGPQLSGLCEGECKALSGYTAHRAGHPPIGEQQLGQRAAQS</sequence>
<proteinExistence type="predicted"/>
<gene>
    <name evidence="1" type="ORF">NDU88_007241</name>
</gene>
<reference evidence="1" key="1">
    <citation type="journal article" date="2022" name="bioRxiv">
        <title>Sequencing and chromosome-scale assembly of the giantPleurodeles waltlgenome.</title>
        <authorList>
            <person name="Brown T."/>
            <person name="Elewa A."/>
            <person name="Iarovenko S."/>
            <person name="Subramanian E."/>
            <person name="Araus A.J."/>
            <person name="Petzold A."/>
            <person name="Susuki M."/>
            <person name="Suzuki K.-i.T."/>
            <person name="Hayashi T."/>
            <person name="Toyoda A."/>
            <person name="Oliveira C."/>
            <person name="Osipova E."/>
            <person name="Leigh N.D."/>
            <person name="Simon A."/>
            <person name="Yun M.H."/>
        </authorList>
    </citation>
    <scope>NUCLEOTIDE SEQUENCE</scope>
    <source>
        <strain evidence="1">20211129_DDA</strain>
        <tissue evidence="1">Liver</tissue>
    </source>
</reference>
<dbReference type="Proteomes" id="UP001066276">
    <property type="component" value="Chromosome 6"/>
</dbReference>
<evidence type="ECO:0000313" key="1">
    <source>
        <dbReference type="EMBL" id="KAJ1140904.1"/>
    </source>
</evidence>
<protein>
    <submittedName>
        <fullName evidence="1">Uncharacterized protein</fullName>
    </submittedName>
</protein>
<evidence type="ECO:0000313" key="2">
    <source>
        <dbReference type="Proteomes" id="UP001066276"/>
    </source>
</evidence>
<comment type="caution">
    <text evidence="1">The sequence shown here is derived from an EMBL/GenBank/DDBJ whole genome shotgun (WGS) entry which is preliminary data.</text>
</comment>
<organism evidence="1 2">
    <name type="scientific">Pleurodeles waltl</name>
    <name type="common">Iberian ribbed newt</name>
    <dbReference type="NCBI Taxonomy" id="8319"/>
    <lineage>
        <taxon>Eukaryota</taxon>
        <taxon>Metazoa</taxon>
        <taxon>Chordata</taxon>
        <taxon>Craniata</taxon>
        <taxon>Vertebrata</taxon>
        <taxon>Euteleostomi</taxon>
        <taxon>Amphibia</taxon>
        <taxon>Batrachia</taxon>
        <taxon>Caudata</taxon>
        <taxon>Salamandroidea</taxon>
        <taxon>Salamandridae</taxon>
        <taxon>Pleurodelinae</taxon>
        <taxon>Pleurodeles</taxon>
    </lineage>
</organism>
<accession>A0AAV7QME2</accession>
<keyword evidence="2" id="KW-1185">Reference proteome</keyword>
<name>A0AAV7QME2_PLEWA</name>
<dbReference type="AlphaFoldDB" id="A0AAV7QME2"/>